<reference evidence="9 10" key="1">
    <citation type="submission" date="2017-10" db="EMBL/GenBank/DDBJ databases">
        <title>Development of genomic resources for the powdery mildew, Erysiphe pulchra.</title>
        <authorList>
            <person name="Wadl P.A."/>
            <person name="Mack B.M."/>
            <person name="Moore G."/>
            <person name="Beltz S.B."/>
        </authorList>
    </citation>
    <scope>NUCLEOTIDE SEQUENCE [LARGE SCALE GENOMIC DNA]</scope>
    <source>
        <strain evidence="9">Cflorida</strain>
    </source>
</reference>
<dbReference type="PANTHER" id="PTHR15341">
    <property type="entry name" value="SUN-COR STEROID HORMONE RECEPTOR CO-REPRESSOR"/>
    <property type="match status" value="1"/>
</dbReference>
<proteinExistence type="inferred from homology"/>
<evidence type="ECO:0000256" key="7">
    <source>
        <dbReference type="SAM" id="Coils"/>
    </source>
</evidence>
<dbReference type="Pfam" id="PF04000">
    <property type="entry name" value="Sas10_Utp3"/>
    <property type="match status" value="1"/>
</dbReference>
<dbReference type="GO" id="GO:0003723">
    <property type="term" value="F:RNA binding"/>
    <property type="evidence" value="ECO:0007669"/>
    <property type="project" value="UniProtKB-UniRule"/>
</dbReference>
<dbReference type="GO" id="GO:0000178">
    <property type="term" value="C:exosome (RNase complex)"/>
    <property type="evidence" value="ECO:0007669"/>
    <property type="project" value="TreeGrafter"/>
</dbReference>
<evidence type="ECO:0000256" key="3">
    <source>
        <dbReference type="ARBA" id="ARBA00022552"/>
    </source>
</evidence>
<dbReference type="GO" id="GO:0003677">
    <property type="term" value="F:DNA binding"/>
    <property type="evidence" value="ECO:0007669"/>
    <property type="project" value="TreeGrafter"/>
</dbReference>
<protein>
    <recommendedName>
        <fullName evidence="6">Exosome complex protein</fullName>
    </recommendedName>
</protein>
<name>A0A2S4Q0A6_9PEZI</name>
<evidence type="ECO:0000256" key="1">
    <source>
        <dbReference type="ARBA" id="ARBA00004123"/>
    </source>
</evidence>
<comment type="subcellular location">
    <subcellularLocation>
        <location evidence="1 6">Nucleus</location>
    </subcellularLocation>
</comment>
<dbReference type="STRING" id="225359.A0A2S4Q0A6"/>
<feature type="compositionally biased region" description="Low complexity" evidence="8">
    <location>
        <begin position="196"/>
        <end position="207"/>
    </location>
</feature>
<comment type="caution">
    <text evidence="9">The sequence shown here is derived from an EMBL/GenBank/DDBJ whole genome shotgun (WGS) entry which is preliminary data.</text>
</comment>
<dbReference type="Proteomes" id="UP000237438">
    <property type="component" value="Unassembled WGS sequence"/>
</dbReference>
<dbReference type="GO" id="GO:0000460">
    <property type="term" value="P:maturation of 5.8S rRNA"/>
    <property type="evidence" value="ECO:0007669"/>
    <property type="project" value="TreeGrafter"/>
</dbReference>
<feature type="compositionally biased region" description="Polar residues" evidence="8">
    <location>
        <begin position="152"/>
        <end position="165"/>
    </location>
</feature>
<dbReference type="AlphaFoldDB" id="A0A2S4Q0A6"/>
<dbReference type="GO" id="GO:0010468">
    <property type="term" value="P:regulation of gene expression"/>
    <property type="evidence" value="ECO:0007669"/>
    <property type="project" value="TreeGrafter"/>
</dbReference>
<feature type="compositionally biased region" description="Basic and acidic residues" evidence="8">
    <location>
        <begin position="125"/>
        <end position="151"/>
    </location>
</feature>
<dbReference type="InterPro" id="IPR011082">
    <property type="entry name" value="Exosome-assoc_fac/DNA_repair"/>
</dbReference>
<evidence type="ECO:0000313" key="9">
    <source>
        <dbReference type="EMBL" id="POS87718.1"/>
    </source>
</evidence>
<evidence type="ECO:0000256" key="2">
    <source>
        <dbReference type="ARBA" id="ARBA00009154"/>
    </source>
</evidence>
<evidence type="ECO:0000256" key="8">
    <source>
        <dbReference type="SAM" id="MobiDB-lite"/>
    </source>
</evidence>
<dbReference type="InterPro" id="IPR007146">
    <property type="entry name" value="Sas10/Utp3/C1D"/>
</dbReference>
<evidence type="ECO:0000313" key="10">
    <source>
        <dbReference type="Proteomes" id="UP000237438"/>
    </source>
</evidence>
<keyword evidence="10" id="KW-1185">Reference proteome</keyword>
<dbReference type="OrthoDB" id="1421013at2759"/>
<evidence type="ECO:0000256" key="5">
    <source>
        <dbReference type="ARBA" id="ARBA00023242"/>
    </source>
</evidence>
<evidence type="ECO:0000256" key="6">
    <source>
        <dbReference type="RuleBase" id="RU368003"/>
    </source>
</evidence>
<dbReference type="GO" id="GO:0005730">
    <property type="term" value="C:nucleolus"/>
    <property type="evidence" value="ECO:0007669"/>
    <property type="project" value="TreeGrafter"/>
</dbReference>
<feature type="non-terminal residue" evidence="9">
    <location>
        <position position="247"/>
    </location>
</feature>
<gene>
    <name evidence="9" type="ORF">EPUL_000313</name>
</gene>
<keyword evidence="7" id="KW-0175">Coiled coil</keyword>
<sequence length="247" mass="28233">MDCTKVLDLLENLDDEIDELEESMAPLLKNTLSQVASKFPVLDKAKLYVLITYAIESLIFSYLRLNGVKAQEHPVFLELTRVKNYFGKIKQAEAIPTERNMTIDKGAASRFIKAGLAGNEKFDLQKAEQQAKERARAHIRFNELENKRQTESSRSSEQPNFSNDKQSSEPESVIESSKTKVPLQDEPIKESIMKHNTNQSSISSNQNKRSKGSNENDNIKTKRRTRRRKNRDQMKSNQKNDFPANGV</sequence>
<dbReference type="PANTHER" id="PTHR15341:SF3">
    <property type="entry name" value="NUCLEAR NUCLEIC ACID-BINDING PROTEIN C1D"/>
    <property type="match status" value="1"/>
</dbReference>
<feature type="compositionally biased region" description="Basic residues" evidence="8">
    <location>
        <begin position="221"/>
        <end position="230"/>
    </location>
</feature>
<comment type="function">
    <text evidence="6">Required for exosome-dependent processing of pre-rRNA and small nucleolar RNA (snRNA) precursors. Involved in processing of 35S pre-rRNA at the A0, A1 and A2 sites.</text>
</comment>
<evidence type="ECO:0000256" key="4">
    <source>
        <dbReference type="ARBA" id="ARBA00022884"/>
    </source>
</evidence>
<organism evidence="9 10">
    <name type="scientific">Erysiphe pulchra</name>
    <dbReference type="NCBI Taxonomy" id="225359"/>
    <lineage>
        <taxon>Eukaryota</taxon>
        <taxon>Fungi</taxon>
        <taxon>Dikarya</taxon>
        <taxon>Ascomycota</taxon>
        <taxon>Pezizomycotina</taxon>
        <taxon>Leotiomycetes</taxon>
        <taxon>Erysiphales</taxon>
        <taxon>Erysiphaceae</taxon>
        <taxon>Erysiphe</taxon>
    </lineage>
</organism>
<dbReference type="EMBL" id="PEDP01000079">
    <property type="protein sequence ID" value="POS87718.1"/>
    <property type="molecule type" value="Genomic_DNA"/>
</dbReference>
<keyword evidence="5 6" id="KW-0539">Nucleus</keyword>
<keyword evidence="4 6" id="KW-0694">RNA-binding</keyword>
<feature type="coiled-coil region" evidence="7">
    <location>
        <begin position="3"/>
        <end position="30"/>
    </location>
</feature>
<comment type="similarity">
    <text evidence="2 6">Belongs to the C1D family.</text>
</comment>
<keyword evidence="3 6" id="KW-0698">rRNA processing</keyword>
<accession>A0A2S4Q0A6</accession>
<feature type="region of interest" description="Disordered" evidence="8">
    <location>
        <begin position="125"/>
        <end position="247"/>
    </location>
</feature>